<name>A0A1F6LPA6_9BACT</name>
<evidence type="ECO:0000259" key="1">
    <source>
        <dbReference type="Pfam" id="PF08241"/>
    </source>
</evidence>
<comment type="caution">
    <text evidence="2">The sequence shown here is derived from an EMBL/GenBank/DDBJ whole genome shotgun (WGS) entry which is preliminary data.</text>
</comment>
<evidence type="ECO:0000313" key="3">
    <source>
        <dbReference type="Proteomes" id="UP000176329"/>
    </source>
</evidence>
<accession>A0A1F6LPA6</accession>
<dbReference type="EMBL" id="MFPV01000046">
    <property type="protein sequence ID" value="OGH61123.1"/>
    <property type="molecule type" value="Genomic_DNA"/>
</dbReference>
<protein>
    <recommendedName>
        <fullName evidence="1">Methyltransferase type 11 domain-containing protein</fullName>
    </recommendedName>
</protein>
<evidence type="ECO:0000313" key="2">
    <source>
        <dbReference type="EMBL" id="OGH61123.1"/>
    </source>
</evidence>
<dbReference type="Proteomes" id="UP000176329">
    <property type="component" value="Unassembled WGS sequence"/>
</dbReference>
<gene>
    <name evidence="2" type="ORF">A2848_02275</name>
</gene>
<dbReference type="AlphaFoldDB" id="A0A1F6LPA6"/>
<dbReference type="GO" id="GO:0008757">
    <property type="term" value="F:S-adenosylmethionine-dependent methyltransferase activity"/>
    <property type="evidence" value="ECO:0007669"/>
    <property type="project" value="InterPro"/>
</dbReference>
<sequence length="194" mass="22293">MPKEDWKVNTIERIFTDAGHWPWKPGEIVSVLDVACGLSLKSKYIDAQIRVGVDLFEEYFNHIEADVPYVLVKYDVRKLSEIFPPKSFDLVIGLDIIEHLEKDESLSMIKQCEAIARKGVIFETPKGFIPQNIDILGYGGHEFQTHRCGWEVEELEGLGYKVVVRPYTMSDVKRHTELETHTEVELIDAIKIFA</sequence>
<dbReference type="Gene3D" id="3.40.50.150">
    <property type="entry name" value="Vaccinia Virus protein VP39"/>
    <property type="match status" value="1"/>
</dbReference>
<organism evidence="2 3">
    <name type="scientific">Candidatus Magasanikbacteria bacterium RIFCSPHIGHO2_01_FULL_50_8</name>
    <dbReference type="NCBI Taxonomy" id="1798674"/>
    <lineage>
        <taxon>Bacteria</taxon>
        <taxon>Candidatus Magasanikiibacteriota</taxon>
    </lineage>
</organism>
<dbReference type="InterPro" id="IPR029063">
    <property type="entry name" value="SAM-dependent_MTases_sf"/>
</dbReference>
<feature type="domain" description="Methyltransferase type 11" evidence="1">
    <location>
        <begin position="32"/>
        <end position="119"/>
    </location>
</feature>
<proteinExistence type="predicted"/>
<dbReference type="InterPro" id="IPR013216">
    <property type="entry name" value="Methyltransf_11"/>
</dbReference>
<reference evidence="2 3" key="1">
    <citation type="journal article" date="2016" name="Nat. Commun.">
        <title>Thousands of microbial genomes shed light on interconnected biogeochemical processes in an aquifer system.</title>
        <authorList>
            <person name="Anantharaman K."/>
            <person name="Brown C.T."/>
            <person name="Hug L.A."/>
            <person name="Sharon I."/>
            <person name="Castelle C.J."/>
            <person name="Probst A.J."/>
            <person name="Thomas B.C."/>
            <person name="Singh A."/>
            <person name="Wilkins M.J."/>
            <person name="Karaoz U."/>
            <person name="Brodie E.L."/>
            <person name="Williams K.H."/>
            <person name="Hubbard S.S."/>
            <person name="Banfield J.F."/>
        </authorList>
    </citation>
    <scope>NUCLEOTIDE SEQUENCE [LARGE SCALE GENOMIC DNA]</scope>
</reference>
<dbReference type="Pfam" id="PF08241">
    <property type="entry name" value="Methyltransf_11"/>
    <property type="match status" value="1"/>
</dbReference>
<dbReference type="SUPFAM" id="SSF53335">
    <property type="entry name" value="S-adenosyl-L-methionine-dependent methyltransferases"/>
    <property type="match status" value="1"/>
</dbReference>